<feature type="domain" description="CAAX prenyl protease 2/Lysostaphin resistance protein A-like" evidence="2">
    <location>
        <begin position="686"/>
        <end position="772"/>
    </location>
</feature>
<evidence type="ECO:0000313" key="4">
    <source>
        <dbReference type="Proteomes" id="UP000450676"/>
    </source>
</evidence>
<keyword evidence="4" id="KW-1185">Reference proteome</keyword>
<feature type="transmembrane region" description="Helical" evidence="1">
    <location>
        <begin position="726"/>
        <end position="753"/>
    </location>
</feature>
<feature type="transmembrane region" description="Helical" evidence="1">
    <location>
        <begin position="538"/>
        <end position="556"/>
    </location>
</feature>
<feature type="transmembrane region" description="Helical" evidence="1">
    <location>
        <begin position="113"/>
        <end position="135"/>
    </location>
</feature>
<feature type="transmembrane region" description="Helical" evidence="1">
    <location>
        <begin position="53"/>
        <end position="71"/>
    </location>
</feature>
<dbReference type="AlphaFoldDB" id="A0A7X4KLX8"/>
<evidence type="ECO:0000313" key="3">
    <source>
        <dbReference type="EMBL" id="MYN07225.1"/>
    </source>
</evidence>
<feature type="transmembrane region" description="Helical" evidence="1">
    <location>
        <begin position="607"/>
        <end position="629"/>
    </location>
</feature>
<dbReference type="GO" id="GO:0080120">
    <property type="term" value="P:CAAX-box protein maturation"/>
    <property type="evidence" value="ECO:0007669"/>
    <property type="project" value="UniProtKB-ARBA"/>
</dbReference>
<dbReference type="InterPro" id="IPR003675">
    <property type="entry name" value="Rce1/LyrA-like_dom"/>
</dbReference>
<keyword evidence="3" id="KW-0378">Hydrolase</keyword>
<feature type="transmembrane region" description="Helical" evidence="1">
    <location>
        <begin position="402"/>
        <end position="423"/>
    </location>
</feature>
<keyword evidence="1" id="KW-0812">Transmembrane</keyword>
<dbReference type="GO" id="GO:0008237">
    <property type="term" value="F:metallopeptidase activity"/>
    <property type="evidence" value="ECO:0007669"/>
    <property type="project" value="UniProtKB-KW"/>
</dbReference>
<gene>
    <name evidence="3" type="ORF">GTP77_07725</name>
</gene>
<dbReference type="Proteomes" id="UP000450676">
    <property type="component" value="Unassembled WGS sequence"/>
</dbReference>
<feature type="transmembrane region" description="Helical" evidence="1">
    <location>
        <begin position="450"/>
        <end position="471"/>
    </location>
</feature>
<protein>
    <submittedName>
        <fullName evidence="3">CPBP family intramembrane metalloprotease</fullName>
    </submittedName>
</protein>
<feature type="transmembrane region" description="Helical" evidence="1">
    <location>
        <begin position="172"/>
        <end position="191"/>
    </location>
</feature>
<dbReference type="Pfam" id="PF02517">
    <property type="entry name" value="Rce1-like"/>
    <property type="match status" value="1"/>
</dbReference>
<evidence type="ECO:0000256" key="1">
    <source>
        <dbReference type="SAM" id="Phobius"/>
    </source>
</evidence>
<feature type="transmembrane region" description="Helical" evidence="1">
    <location>
        <begin position="650"/>
        <end position="672"/>
    </location>
</feature>
<feature type="transmembrane region" description="Helical" evidence="1">
    <location>
        <begin position="368"/>
        <end position="390"/>
    </location>
</feature>
<name>A0A7X4KLX8_9BURK</name>
<feature type="transmembrane region" description="Helical" evidence="1">
    <location>
        <begin position="514"/>
        <end position="532"/>
    </location>
</feature>
<keyword evidence="3" id="KW-0482">Metalloprotease</keyword>
<feature type="transmembrane region" description="Helical" evidence="1">
    <location>
        <begin position="293"/>
        <end position="316"/>
    </location>
</feature>
<proteinExistence type="predicted"/>
<dbReference type="GO" id="GO:0006508">
    <property type="term" value="P:proteolysis"/>
    <property type="evidence" value="ECO:0007669"/>
    <property type="project" value="UniProtKB-KW"/>
</dbReference>
<feature type="transmembrane region" description="Helical" evidence="1">
    <location>
        <begin position="577"/>
        <end position="601"/>
    </location>
</feature>
<comment type="caution">
    <text evidence="3">The sequence shown here is derived from an EMBL/GenBank/DDBJ whole genome shotgun (WGS) entry which is preliminary data.</text>
</comment>
<accession>A0A7X4KLX8</accession>
<feature type="transmembrane region" description="Helical" evidence="1">
    <location>
        <begin position="197"/>
        <end position="215"/>
    </location>
</feature>
<evidence type="ECO:0000259" key="2">
    <source>
        <dbReference type="Pfam" id="PF02517"/>
    </source>
</evidence>
<dbReference type="GO" id="GO:0004175">
    <property type="term" value="F:endopeptidase activity"/>
    <property type="evidence" value="ECO:0007669"/>
    <property type="project" value="UniProtKB-ARBA"/>
</dbReference>
<keyword evidence="1" id="KW-0472">Membrane</keyword>
<dbReference type="EMBL" id="WWCU01000006">
    <property type="protein sequence ID" value="MYN07225.1"/>
    <property type="molecule type" value="Genomic_DNA"/>
</dbReference>
<dbReference type="RefSeq" id="WP_161071595.1">
    <property type="nucleotide sequence ID" value="NZ_WWCU01000006.1"/>
</dbReference>
<feature type="transmembrane region" description="Helical" evidence="1">
    <location>
        <begin position="236"/>
        <end position="257"/>
    </location>
</feature>
<feature type="transmembrane region" description="Helical" evidence="1">
    <location>
        <begin position="684"/>
        <end position="705"/>
    </location>
</feature>
<organism evidence="3 4">
    <name type="scientific">Pseudoduganella aquatica</name>
    <dbReference type="NCBI Taxonomy" id="2660641"/>
    <lineage>
        <taxon>Bacteria</taxon>
        <taxon>Pseudomonadati</taxon>
        <taxon>Pseudomonadota</taxon>
        <taxon>Betaproteobacteria</taxon>
        <taxon>Burkholderiales</taxon>
        <taxon>Oxalobacteraceae</taxon>
        <taxon>Telluria group</taxon>
        <taxon>Pseudoduganella</taxon>
    </lineage>
</organism>
<sequence length="780" mass="84209">MNGRSFAGAIWLLARLRLLRLLNMTAAVQFSGGKRNAEGKSRAASRGKKSSRWLLGLIVGAAMLFAFTTMMRTSVLNLHCKFDSTQRCVKLAATHSAERMHEMASAHLHANHFSPALAAAATLMLLLMWLVSFLLPLASKEMAQADWDLEWLVTLPVERGTLLWARVLERSIANPTGILALWPLCMVLAWYGNHGGWAPLLGAAAAFALLMLAALMRTLADTGLRLSLPASQLRNLQALASVLSMPLMYVGISYSTWSNNSFTLDWARSFPAWTLWTPPGLAVQALTAATTTAALQAAALLCAQVAALLLAGMAVLRHQLRGGVVASGAREAARRGKSAAAAVGPQRWRIGTVLQRRELMLLGRDRNFLVQSLLIPVVLIVSQLLVSGRFSSITLLGQNQQMMAAIAFGIGSYVLLLSAFQSLNTEGNALWMLYTFPRPISALLKEKAQLWGSLAMLYPLLVFAIGLAYTPDFNWPLLGYIAIVLAGIPIYALIAVSLGVFASDPQAQETQARVRPTYAYLYMLLCGLYTYALYAGDWLQALAIIILTAALALALWQKAQDTLPFLLDPGAAPPARVALSDGLIAAMLFFVLQHLVAMLMGGAPGRLSTATFAFAIAGGTVYALVRYLYWRHKTAGIPVIFGRQSGAWAGTVHALPAALATCAFGALYMWLLRDTPWWPRQRPHGLHLVLLLTVLAAPLFEEFIFRGLIFGGLRRLGGALPAAAASAALFAIVHPAVSMAPVFVLGVCTAWAYDRSKSLLAPMLVHATYNAMVVGVQVAL</sequence>
<feature type="transmembrane region" description="Helical" evidence="1">
    <location>
        <begin position="477"/>
        <end position="502"/>
    </location>
</feature>
<reference evidence="3 4" key="1">
    <citation type="submission" date="2019-12" db="EMBL/GenBank/DDBJ databases">
        <title>Novel species isolated from a subtropical stream in China.</title>
        <authorList>
            <person name="Lu H."/>
        </authorList>
    </citation>
    <scope>NUCLEOTIDE SEQUENCE [LARGE SCALE GENOMIC DNA]</scope>
    <source>
        <strain evidence="3 4">FT127W</strain>
    </source>
</reference>
<keyword evidence="3" id="KW-0645">Protease</keyword>
<keyword evidence="1" id="KW-1133">Transmembrane helix</keyword>